<dbReference type="AlphaFoldDB" id="A0A812KRL6"/>
<protein>
    <submittedName>
        <fullName evidence="4">Gns protein</fullName>
    </submittedName>
</protein>
<comment type="similarity">
    <text evidence="1">Belongs to the sulfatase family.</text>
</comment>
<dbReference type="PANTHER" id="PTHR43108">
    <property type="entry name" value="N-ACETYLGLUCOSAMINE-6-SULFATASE FAMILY MEMBER"/>
    <property type="match status" value="1"/>
</dbReference>
<organism evidence="4 5">
    <name type="scientific">Symbiodinium pilosum</name>
    <name type="common">Dinoflagellate</name>
    <dbReference type="NCBI Taxonomy" id="2952"/>
    <lineage>
        <taxon>Eukaryota</taxon>
        <taxon>Sar</taxon>
        <taxon>Alveolata</taxon>
        <taxon>Dinophyceae</taxon>
        <taxon>Suessiales</taxon>
        <taxon>Symbiodiniaceae</taxon>
        <taxon>Symbiodinium</taxon>
    </lineage>
</organism>
<dbReference type="OrthoDB" id="96314at2759"/>
<gene>
    <name evidence="4" type="primary">Gns</name>
    <name evidence="4" type="ORF">SPIL2461_LOCUS3607</name>
</gene>
<dbReference type="InterPro" id="IPR000917">
    <property type="entry name" value="Sulfatase_N"/>
</dbReference>
<dbReference type="Pfam" id="PF00884">
    <property type="entry name" value="Sulfatase"/>
    <property type="match status" value="1"/>
</dbReference>
<evidence type="ECO:0000313" key="5">
    <source>
        <dbReference type="Proteomes" id="UP000649617"/>
    </source>
</evidence>
<evidence type="ECO:0000256" key="2">
    <source>
        <dbReference type="PIRSR" id="PIRSR036666-50"/>
    </source>
</evidence>
<feature type="domain" description="Sulfatase N-terminal" evidence="3">
    <location>
        <begin position="4"/>
        <end position="342"/>
    </location>
</feature>
<comment type="caution">
    <text evidence="4">The sequence shown here is derived from an EMBL/GenBank/DDBJ whole genome shotgun (WGS) entry which is preliminary data.</text>
</comment>
<accession>A0A812KRL6</accession>
<dbReference type="GO" id="GO:0008449">
    <property type="term" value="F:N-acetylglucosamine-6-sulfatase activity"/>
    <property type="evidence" value="ECO:0007669"/>
    <property type="project" value="InterPro"/>
</dbReference>
<dbReference type="Proteomes" id="UP000649617">
    <property type="component" value="Unassembled WGS sequence"/>
</dbReference>
<proteinExistence type="inferred from homology"/>
<evidence type="ECO:0000313" key="4">
    <source>
        <dbReference type="EMBL" id="CAE7232448.1"/>
    </source>
</evidence>
<dbReference type="GO" id="GO:0030203">
    <property type="term" value="P:glycosaminoglycan metabolic process"/>
    <property type="evidence" value="ECO:0007669"/>
    <property type="project" value="InterPro"/>
</dbReference>
<dbReference type="InterPro" id="IPR017850">
    <property type="entry name" value="Alkaline_phosphatase_core_sf"/>
</dbReference>
<dbReference type="Gene3D" id="3.40.720.10">
    <property type="entry name" value="Alkaline Phosphatase, subunit A"/>
    <property type="match status" value="1"/>
</dbReference>
<dbReference type="PIRSF" id="PIRSF036666">
    <property type="entry name" value="G6S"/>
    <property type="match status" value="1"/>
</dbReference>
<sequence>MDPFPNIRRLLGENGTNFTNFFVNTPVCCPSRAELLGGRYGHNNLIGPLGHGNALSSGSRGCMWANVTGPDFVHNQLGSYLSKLGYTNGLFGKYMNSPPCSCPVESGCKVMPKGDEAVPPGWDRWFGLCNMGKYFKNTYNDDGMVVSTGNSPEDYMTAVIGNRTISWLEKVAGAKQPFFAYVAPHAPHISDAQYPYITQAAPWHAGATGNVTAPRTANWNVPNTRAHPLIANQPKMDDFTVAWSDSLYRSRVESVMSVDDLVADIFELLHRKGVLDNTYVLLTSDHGYALGQQARPSGKFNVYENDIRVPMLIRGPGVQRGSRVEAVAGMVDMAPTLVELAGGDPDVDEMDGRSLAPLLAGKTPKWRSVYPIEYWSQGNIKRGAPESQQCNPSEGADCRKSWCTCRYHSLDGENNTYLAARYVGEAGDFLLAQFYADRTPSGDLPRIFEDLSPVFIEFYDLKADPWQMDNLYPQAESTHRQLLRHLRKVLFAMSRCRGRACRRAELEEDTFMAVV</sequence>
<dbReference type="SUPFAM" id="SSF53649">
    <property type="entry name" value="Alkaline phosphatase-like"/>
    <property type="match status" value="1"/>
</dbReference>
<dbReference type="EMBL" id="CAJNIZ010004424">
    <property type="protein sequence ID" value="CAE7232448.1"/>
    <property type="molecule type" value="Genomic_DNA"/>
</dbReference>
<comment type="PTM">
    <text evidence="2">The conversion to 3-oxoalanine (also known as C-formylglycine, FGly), of a serine or cysteine residue in prokaryotes and of a cysteine residue in eukaryotes, is critical for catalytic activity.</text>
</comment>
<evidence type="ECO:0000256" key="1">
    <source>
        <dbReference type="ARBA" id="ARBA00008779"/>
    </source>
</evidence>
<feature type="modified residue" description="3-oxoalanine (Cys)" evidence="2">
    <location>
        <position position="28"/>
    </location>
</feature>
<dbReference type="InterPro" id="IPR012251">
    <property type="entry name" value="GlcNAc_6-SO4ase"/>
</dbReference>
<reference evidence="4" key="1">
    <citation type="submission" date="2021-02" db="EMBL/GenBank/DDBJ databases">
        <authorList>
            <person name="Dougan E. K."/>
            <person name="Rhodes N."/>
            <person name="Thang M."/>
            <person name="Chan C."/>
        </authorList>
    </citation>
    <scope>NUCLEOTIDE SEQUENCE</scope>
</reference>
<evidence type="ECO:0000259" key="3">
    <source>
        <dbReference type="Pfam" id="PF00884"/>
    </source>
</evidence>
<name>A0A812KRL6_SYMPI</name>
<keyword evidence="5" id="KW-1185">Reference proteome</keyword>
<dbReference type="PANTHER" id="PTHR43108:SF8">
    <property type="entry name" value="SD21168P"/>
    <property type="match status" value="1"/>
</dbReference>
<dbReference type="CDD" id="cd16147">
    <property type="entry name" value="G6S"/>
    <property type="match status" value="1"/>
</dbReference>
<dbReference type="GO" id="GO:0005539">
    <property type="term" value="F:glycosaminoglycan binding"/>
    <property type="evidence" value="ECO:0007669"/>
    <property type="project" value="TreeGrafter"/>
</dbReference>